<reference evidence="13" key="2">
    <citation type="submission" date="2023-05" db="EMBL/GenBank/DDBJ databases">
        <authorList>
            <person name="Fouks B."/>
        </authorList>
    </citation>
    <scope>NUCLEOTIDE SEQUENCE</scope>
    <source>
        <strain evidence="13">Stay&amp;Tobe</strain>
        <tissue evidence="13">Testes</tissue>
    </source>
</reference>
<evidence type="ECO:0000256" key="9">
    <source>
        <dbReference type="ARBA" id="ARBA00023163"/>
    </source>
</evidence>
<evidence type="ECO:0000313" key="14">
    <source>
        <dbReference type="Proteomes" id="UP001233999"/>
    </source>
</evidence>
<comment type="caution">
    <text evidence="13">The sequence shown here is derived from an EMBL/GenBank/DDBJ whole genome shotgun (WGS) entry which is preliminary data.</text>
</comment>
<keyword evidence="9" id="KW-0804">Transcription</keyword>
<feature type="domain" description="C2H2-type" evidence="12">
    <location>
        <begin position="137"/>
        <end position="164"/>
    </location>
</feature>
<keyword evidence="5 11" id="KW-0863">Zinc-finger</keyword>
<keyword evidence="14" id="KW-1185">Reference proteome</keyword>
<dbReference type="PANTHER" id="PTHR24408:SF58">
    <property type="entry name" value="TRANSCRIPTION FACTOR (TFIIIA), PUTATIVE (AFU_ORTHOLOGUE AFUA_1G05150)-RELATED"/>
    <property type="match status" value="1"/>
</dbReference>
<keyword evidence="10" id="KW-0539">Nucleus</keyword>
<evidence type="ECO:0000256" key="6">
    <source>
        <dbReference type="ARBA" id="ARBA00022833"/>
    </source>
</evidence>
<dbReference type="PANTHER" id="PTHR24408">
    <property type="entry name" value="ZINC FINGER PROTEIN"/>
    <property type="match status" value="1"/>
</dbReference>
<accession>A0AAD8EPQ8</accession>
<evidence type="ECO:0000256" key="5">
    <source>
        <dbReference type="ARBA" id="ARBA00022771"/>
    </source>
</evidence>
<evidence type="ECO:0000256" key="8">
    <source>
        <dbReference type="ARBA" id="ARBA00023125"/>
    </source>
</evidence>
<protein>
    <recommendedName>
        <fullName evidence="12">C2H2-type domain-containing protein</fullName>
    </recommendedName>
</protein>
<dbReference type="GO" id="GO:0008270">
    <property type="term" value="F:zinc ion binding"/>
    <property type="evidence" value="ECO:0007669"/>
    <property type="project" value="UniProtKB-KW"/>
</dbReference>
<dbReference type="PROSITE" id="PS00028">
    <property type="entry name" value="ZINC_FINGER_C2H2_1"/>
    <property type="match status" value="2"/>
</dbReference>
<dbReference type="SUPFAM" id="SSF57667">
    <property type="entry name" value="beta-beta-alpha zinc fingers"/>
    <property type="match status" value="3"/>
</dbReference>
<sequence>MYLQDTSNYLKTEAITYKYDLFPVKFKNIKLVPEISEDESDESPAGIYILNQYSQQTEEKDLTSKQFKCGICNKSFTRKVGLRHLRIHSDEKPFECSVCKKSFNQKSHLKSHLQSKSFSQKSSLNIHLRVHNNEKPYKCSLCDMSFTQKSNLNLHVRYHSNEKPFKCSICNKSFTEKCTLTRHIRVHTNERPFHCCICTKSFTVKSSLNKHLPRKSTNHNTFIFVYKHYLCDLCTRVACAKARCSLVTKDRKSTELKEFSMGNQVKKSKVDHKFS</sequence>
<dbReference type="GO" id="GO:0043565">
    <property type="term" value="F:sequence-specific DNA binding"/>
    <property type="evidence" value="ECO:0007669"/>
    <property type="project" value="TreeGrafter"/>
</dbReference>
<dbReference type="InterPro" id="IPR036236">
    <property type="entry name" value="Znf_C2H2_sf"/>
</dbReference>
<organism evidence="13 14">
    <name type="scientific">Diploptera punctata</name>
    <name type="common">Pacific beetle cockroach</name>
    <dbReference type="NCBI Taxonomy" id="6984"/>
    <lineage>
        <taxon>Eukaryota</taxon>
        <taxon>Metazoa</taxon>
        <taxon>Ecdysozoa</taxon>
        <taxon>Arthropoda</taxon>
        <taxon>Hexapoda</taxon>
        <taxon>Insecta</taxon>
        <taxon>Pterygota</taxon>
        <taxon>Neoptera</taxon>
        <taxon>Polyneoptera</taxon>
        <taxon>Dictyoptera</taxon>
        <taxon>Blattodea</taxon>
        <taxon>Blaberoidea</taxon>
        <taxon>Blaberidae</taxon>
        <taxon>Diplopterinae</taxon>
        <taxon>Diploptera</taxon>
    </lineage>
</organism>
<dbReference type="GO" id="GO:0005634">
    <property type="term" value="C:nucleus"/>
    <property type="evidence" value="ECO:0007669"/>
    <property type="project" value="UniProtKB-SubCell"/>
</dbReference>
<dbReference type="FunFam" id="3.30.160.60:FF:000110">
    <property type="entry name" value="Zinc finger protein-like"/>
    <property type="match status" value="1"/>
</dbReference>
<dbReference type="FunFam" id="3.30.160.60:FF:001485">
    <property type="entry name" value="Krueppel-related zinc finger protein"/>
    <property type="match status" value="1"/>
</dbReference>
<evidence type="ECO:0000259" key="12">
    <source>
        <dbReference type="PROSITE" id="PS50157"/>
    </source>
</evidence>
<dbReference type="Pfam" id="PF12874">
    <property type="entry name" value="zf-met"/>
    <property type="match status" value="1"/>
</dbReference>
<dbReference type="Gene3D" id="3.30.160.60">
    <property type="entry name" value="Classic Zinc Finger"/>
    <property type="match status" value="6"/>
</dbReference>
<evidence type="ECO:0000256" key="7">
    <source>
        <dbReference type="ARBA" id="ARBA00023015"/>
    </source>
</evidence>
<dbReference type="PROSITE" id="PS50157">
    <property type="entry name" value="ZINC_FINGER_C2H2_2"/>
    <property type="match status" value="5"/>
</dbReference>
<evidence type="ECO:0000256" key="10">
    <source>
        <dbReference type="ARBA" id="ARBA00023242"/>
    </source>
</evidence>
<dbReference type="EMBL" id="JASPKZ010001603">
    <property type="protein sequence ID" value="KAJ9597509.1"/>
    <property type="molecule type" value="Genomic_DNA"/>
</dbReference>
<dbReference type="SMART" id="SM00355">
    <property type="entry name" value="ZnF_C2H2"/>
    <property type="match status" value="5"/>
</dbReference>
<feature type="domain" description="C2H2-type" evidence="12">
    <location>
        <begin position="94"/>
        <end position="136"/>
    </location>
</feature>
<keyword evidence="8" id="KW-0238">DNA-binding</keyword>
<dbReference type="Proteomes" id="UP001233999">
    <property type="component" value="Unassembled WGS sequence"/>
</dbReference>
<name>A0AAD8EPQ8_DIPPU</name>
<evidence type="ECO:0000256" key="1">
    <source>
        <dbReference type="ARBA" id="ARBA00004123"/>
    </source>
</evidence>
<feature type="domain" description="C2H2-type" evidence="12">
    <location>
        <begin position="67"/>
        <end position="93"/>
    </location>
</feature>
<dbReference type="FunFam" id="3.30.160.60:FF:001156">
    <property type="entry name" value="Zinc finger protein 407"/>
    <property type="match status" value="1"/>
</dbReference>
<feature type="domain" description="C2H2-type" evidence="12">
    <location>
        <begin position="193"/>
        <end position="219"/>
    </location>
</feature>
<evidence type="ECO:0000256" key="4">
    <source>
        <dbReference type="ARBA" id="ARBA00022737"/>
    </source>
</evidence>
<feature type="non-terminal residue" evidence="13">
    <location>
        <position position="275"/>
    </location>
</feature>
<reference evidence="13" key="1">
    <citation type="journal article" date="2023" name="IScience">
        <title>Live-bearing cockroach genome reveals convergent evolutionary mechanisms linked to viviparity in insects and beyond.</title>
        <authorList>
            <person name="Fouks B."/>
            <person name="Harrison M.C."/>
            <person name="Mikhailova A.A."/>
            <person name="Marchal E."/>
            <person name="English S."/>
            <person name="Carruthers M."/>
            <person name="Jennings E.C."/>
            <person name="Chiamaka E.L."/>
            <person name="Frigard R.A."/>
            <person name="Pippel M."/>
            <person name="Attardo G.M."/>
            <person name="Benoit J.B."/>
            <person name="Bornberg-Bauer E."/>
            <person name="Tobe S.S."/>
        </authorList>
    </citation>
    <scope>NUCLEOTIDE SEQUENCE</scope>
    <source>
        <strain evidence="13">Stay&amp;Tobe</strain>
    </source>
</reference>
<gene>
    <name evidence="13" type="ORF">L9F63_011634</name>
</gene>
<evidence type="ECO:0000256" key="11">
    <source>
        <dbReference type="PROSITE-ProRule" id="PRU00042"/>
    </source>
</evidence>
<evidence type="ECO:0000256" key="2">
    <source>
        <dbReference type="ARBA" id="ARBA00006991"/>
    </source>
</evidence>
<feature type="domain" description="C2H2-type" evidence="12">
    <location>
        <begin position="165"/>
        <end position="192"/>
    </location>
</feature>
<proteinExistence type="inferred from homology"/>
<comment type="subcellular location">
    <subcellularLocation>
        <location evidence="1">Nucleus</location>
    </subcellularLocation>
</comment>
<comment type="similarity">
    <text evidence="2">Belongs to the krueppel C2H2-type zinc-finger protein family.</text>
</comment>
<evidence type="ECO:0000256" key="3">
    <source>
        <dbReference type="ARBA" id="ARBA00022723"/>
    </source>
</evidence>
<dbReference type="InterPro" id="IPR013087">
    <property type="entry name" value="Znf_C2H2_type"/>
</dbReference>
<keyword evidence="3" id="KW-0479">Metal-binding</keyword>
<keyword evidence="4" id="KW-0677">Repeat</keyword>
<keyword evidence="7" id="KW-0805">Transcription regulation</keyword>
<dbReference type="Pfam" id="PF00096">
    <property type="entry name" value="zf-C2H2"/>
    <property type="match status" value="2"/>
</dbReference>
<dbReference type="FunFam" id="3.30.160.60:FF:000624">
    <property type="entry name" value="zinc finger protein 697"/>
    <property type="match status" value="1"/>
</dbReference>
<keyword evidence="6" id="KW-0862">Zinc</keyword>
<dbReference type="GO" id="GO:0000981">
    <property type="term" value="F:DNA-binding transcription factor activity, RNA polymerase II-specific"/>
    <property type="evidence" value="ECO:0007669"/>
    <property type="project" value="TreeGrafter"/>
</dbReference>
<evidence type="ECO:0000313" key="13">
    <source>
        <dbReference type="EMBL" id="KAJ9597509.1"/>
    </source>
</evidence>
<dbReference type="AlphaFoldDB" id="A0AAD8EPQ8"/>